<accession>A0A127PZZ2</accession>
<dbReference type="STRING" id="279113.CPter91_0980"/>
<dbReference type="AlphaFoldDB" id="A0A127PZZ2"/>
<dbReference type="Proteomes" id="UP000074914">
    <property type="component" value="Chromosome"/>
</dbReference>
<feature type="region of interest" description="Disordered" evidence="1">
    <location>
        <begin position="24"/>
        <end position="48"/>
    </location>
</feature>
<dbReference type="Proteomes" id="UP000074561">
    <property type="component" value="Chromosome"/>
</dbReference>
<organism evidence="2 4">
    <name type="scientific">Collimonas pratensis</name>
    <dbReference type="NCBI Taxonomy" id="279113"/>
    <lineage>
        <taxon>Bacteria</taxon>
        <taxon>Pseudomonadati</taxon>
        <taxon>Pseudomonadota</taxon>
        <taxon>Betaproteobacteria</taxon>
        <taxon>Burkholderiales</taxon>
        <taxon>Oxalobacteraceae</taxon>
        <taxon>Collimonas</taxon>
    </lineage>
</organism>
<name>A0A127PZZ2_9BURK</name>
<sequence length="48" mass="5139">MQRTPAGLPCGMPGIAEEIDGAVQQAPQSGRQLTPGAFTRRPQRSVYI</sequence>
<evidence type="ECO:0000313" key="2">
    <source>
        <dbReference type="EMBL" id="AMP03368.1"/>
    </source>
</evidence>
<evidence type="ECO:0000256" key="1">
    <source>
        <dbReference type="SAM" id="MobiDB-lite"/>
    </source>
</evidence>
<dbReference type="EMBL" id="CP013236">
    <property type="protein sequence ID" value="AMP13176.1"/>
    <property type="molecule type" value="Genomic_DNA"/>
</dbReference>
<keyword evidence="5" id="KW-1185">Reference proteome</keyword>
<gene>
    <name evidence="3" type="ORF">CPter291_0897</name>
    <name evidence="2" type="ORF">CPter91_0980</name>
</gene>
<proteinExistence type="predicted"/>
<dbReference type="EMBL" id="CP013234">
    <property type="protein sequence ID" value="AMP03368.1"/>
    <property type="molecule type" value="Genomic_DNA"/>
</dbReference>
<evidence type="ECO:0000313" key="3">
    <source>
        <dbReference type="EMBL" id="AMP13176.1"/>
    </source>
</evidence>
<reference evidence="4 5" key="1">
    <citation type="submission" date="2015-11" db="EMBL/GenBank/DDBJ databases">
        <title>Exploring the genomic traits of fungus-feeding bacterial genus Collimonas.</title>
        <authorList>
            <person name="Song C."/>
            <person name="Schmidt R."/>
            <person name="de Jager V."/>
            <person name="Krzyzanowska D."/>
            <person name="Jongedijk E."/>
            <person name="Cankar K."/>
            <person name="Beekwilder J."/>
            <person name="van Veen A."/>
            <person name="de Boer W."/>
            <person name="van Veen J.A."/>
            <person name="Garbeva P."/>
        </authorList>
    </citation>
    <scope>NUCLEOTIDE SEQUENCE [LARGE SCALE GENOMIC DNA]</scope>
    <source>
        <strain evidence="3 5">Ter291</strain>
        <strain evidence="2 4">Ter91</strain>
    </source>
</reference>
<protein>
    <submittedName>
        <fullName evidence="2">Uncharacterized protein</fullName>
    </submittedName>
</protein>
<evidence type="ECO:0000313" key="5">
    <source>
        <dbReference type="Proteomes" id="UP000074914"/>
    </source>
</evidence>
<evidence type="ECO:0000313" key="4">
    <source>
        <dbReference type="Proteomes" id="UP000074561"/>
    </source>
</evidence>
<dbReference type="KEGG" id="cpra:CPter91_0980"/>